<gene>
    <name evidence="1" type="ORF">SDC9_142471</name>
</gene>
<sequence>MLFDYVFYLIIRYSHLDTQRFGLVASGNDTAVIVRQDNDRSVSQCRIKYSFARRVEIIAINQSIH</sequence>
<name>A0A645E0X0_9ZZZZ</name>
<protein>
    <submittedName>
        <fullName evidence="1">Uncharacterized protein</fullName>
    </submittedName>
</protein>
<accession>A0A645E0X0</accession>
<dbReference type="AlphaFoldDB" id="A0A645E0X0"/>
<reference evidence="1" key="1">
    <citation type="submission" date="2019-08" db="EMBL/GenBank/DDBJ databases">
        <authorList>
            <person name="Kucharzyk K."/>
            <person name="Murdoch R.W."/>
            <person name="Higgins S."/>
            <person name="Loffler F."/>
        </authorList>
    </citation>
    <scope>NUCLEOTIDE SEQUENCE</scope>
</reference>
<proteinExistence type="predicted"/>
<organism evidence="1">
    <name type="scientific">bioreactor metagenome</name>
    <dbReference type="NCBI Taxonomy" id="1076179"/>
    <lineage>
        <taxon>unclassified sequences</taxon>
        <taxon>metagenomes</taxon>
        <taxon>ecological metagenomes</taxon>
    </lineage>
</organism>
<comment type="caution">
    <text evidence="1">The sequence shown here is derived from an EMBL/GenBank/DDBJ whole genome shotgun (WGS) entry which is preliminary data.</text>
</comment>
<evidence type="ECO:0000313" key="1">
    <source>
        <dbReference type="EMBL" id="MPM95317.1"/>
    </source>
</evidence>
<dbReference type="EMBL" id="VSSQ01041826">
    <property type="protein sequence ID" value="MPM95317.1"/>
    <property type="molecule type" value="Genomic_DNA"/>
</dbReference>